<dbReference type="HOGENOM" id="CLU_008869_0_0_1"/>
<feature type="compositionally biased region" description="Pro residues" evidence="1">
    <location>
        <begin position="503"/>
        <end position="512"/>
    </location>
</feature>
<dbReference type="Gene3D" id="3.40.50.1820">
    <property type="entry name" value="alpha/beta hydrolase"/>
    <property type="match status" value="1"/>
</dbReference>
<dbReference type="SUPFAM" id="SSF53474">
    <property type="entry name" value="alpha/beta-Hydrolases"/>
    <property type="match status" value="1"/>
</dbReference>
<evidence type="ECO:0000256" key="1">
    <source>
        <dbReference type="SAM" id="MobiDB-lite"/>
    </source>
</evidence>
<dbReference type="Proteomes" id="UP000028524">
    <property type="component" value="Unassembled WGS sequence"/>
</dbReference>
<reference evidence="2 3" key="1">
    <citation type="journal article" date="2014" name="BMC Genomics">
        <title>Comparative genome sequencing reveals chemotype-specific gene clusters in the toxigenic black mold Stachybotrys.</title>
        <authorList>
            <person name="Semeiks J."/>
            <person name="Borek D."/>
            <person name="Otwinowski Z."/>
            <person name="Grishin N.V."/>
        </authorList>
    </citation>
    <scope>NUCLEOTIDE SEQUENCE [LARGE SCALE GENOMIC DNA]</scope>
    <source>
        <strain evidence="2 3">IBT 40285</strain>
    </source>
</reference>
<feature type="compositionally biased region" description="Basic and acidic residues" evidence="1">
    <location>
        <begin position="543"/>
        <end position="558"/>
    </location>
</feature>
<dbReference type="PANTHER" id="PTHR47842">
    <property type="entry name" value="EXPRESSED PROTEIN"/>
    <property type="match status" value="1"/>
</dbReference>
<evidence type="ECO:0000313" key="2">
    <source>
        <dbReference type="EMBL" id="KFA68186.1"/>
    </source>
</evidence>
<name>A0A084QW51_STAC4</name>
<evidence type="ECO:0000313" key="3">
    <source>
        <dbReference type="Proteomes" id="UP000028524"/>
    </source>
</evidence>
<feature type="compositionally biased region" description="Gly residues" evidence="1">
    <location>
        <begin position="39"/>
        <end position="51"/>
    </location>
</feature>
<dbReference type="InterPro" id="IPR029058">
    <property type="entry name" value="AB_hydrolase_fold"/>
</dbReference>
<gene>
    <name evidence="2" type="ORF">S40285_01569</name>
</gene>
<sequence>MASIDPPPYETYLQPPPHPPSRTPSRASSGSGRDSISSDGGGRGGGGGGSSWGKSDPRLTSTQSLVPSAIDVEFEPGNFHRRRILLVIYIHGFYGTAQSFQSFPHHVHTFLQTALSETHAVHTKIYPRYKCYRALEVARDNFSAWLHPHESPNTDVILVGHSMGGLLSADVVLMPNQDPYSQYPFKHRILGTVSLDTPFLGLHPGIIVSGISSLFAGGQDKPPEAPSDVSSLNSGPSSSIDVASTLDSLILTDATSSVPSIASPSSGSTADPFFNPPFWNDMEFKEQPFLARLKKFANKHKSEGVYGAVRNHVLSHLEYAGSMADYPALNQRYNKLRSLEDVDELRALSEGQPPGSCAQVRFVNYFTISSGRPKASKSKSSISNMEEATRSRDISPDLTEGVRTPSRIDANLKYNAVPDVSVNDEASDTSSLFEMQHIPPIPEEEPPQDLAADPPVQDIQTVATQAEKAQDPTADPPVQDIGTVATQVEKAQGQPVVHTDDLPPIPPAPSEPVLPNLDLYTDKAMRKQAEKESKRIQRAYDQAVKDRVKALREREKLLQKRQKKADKDTQKRQKEERKEEEQEQRKRKEEEQREMREQEQQEEARRQHVSEPGQPAATSVDSQLTPDATRTIEEARALQADAPGKQRKFCTLPRKRDGVMDPTWIDIYMDGVDEVGAHTGLFFPGPHYDRLVGDVGSRILSWVEDDLSKRAVFEAMS</sequence>
<feature type="compositionally biased region" description="Basic and acidic residues" evidence="1">
    <location>
        <begin position="520"/>
        <end position="535"/>
    </location>
</feature>
<feature type="compositionally biased region" description="Basic and acidic residues" evidence="1">
    <location>
        <begin position="565"/>
        <end position="609"/>
    </location>
</feature>
<feature type="compositionally biased region" description="Polar residues" evidence="1">
    <location>
        <begin position="616"/>
        <end position="626"/>
    </location>
</feature>
<dbReference type="EMBL" id="KL659949">
    <property type="protein sequence ID" value="KFA68186.1"/>
    <property type="molecule type" value="Genomic_DNA"/>
</dbReference>
<dbReference type="STRING" id="1283841.A0A084QW51"/>
<evidence type="ECO:0008006" key="4">
    <source>
        <dbReference type="Google" id="ProtNLM"/>
    </source>
</evidence>
<dbReference type="PANTHER" id="PTHR47842:SF3">
    <property type="entry name" value="DUF676 DOMAIN-CONTAINING PROTEIN"/>
    <property type="match status" value="1"/>
</dbReference>
<feature type="compositionally biased region" description="Low complexity" evidence="1">
    <location>
        <begin position="23"/>
        <end position="38"/>
    </location>
</feature>
<keyword evidence="3" id="KW-1185">Reference proteome</keyword>
<organism evidence="2 3">
    <name type="scientific">Stachybotrys chlorohalonatus (strain IBT 40285)</name>
    <dbReference type="NCBI Taxonomy" id="1283841"/>
    <lineage>
        <taxon>Eukaryota</taxon>
        <taxon>Fungi</taxon>
        <taxon>Dikarya</taxon>
        <taxon>Ascomycota</taxon>
        <taxon>Pezizomycotina</taxon>
        <taxon>Sordariomycetes</taxon>
        <taxon>Hypocreomycetidae</taxon>
        <taxon>Hypocreales</taxon>
        <taxon>Stachybotryaceae</taxon>
        <taxon>Stachybotrys</taxon>
    </lineage>
</organism>
<protein>
    <recommendedName>
        <fullName evidence="4">DUF676 domain-containing protein</fullName>
    </recommendedName>
</protein>
<proteinExistence type="predicted"/>
<dbReference type="InParanoid" id="A0A084QW51"/>
<accession>A0A084QW51</accession>
<dbReference type="OMA" id="HVVHSKI"/>
<feature type="compositionally biased region" description="Pro residues" evidence="1">
    <location>
        <begin position="1"/>
        <end position="22"/>
    </location>
</feature>
<feature type="region of interest" description="Disordered" evidence="1">
    <location>
        <begin position="464"/>
        <end position="626"/>
    </location>
</feature>
<dbReference type="AlphaFoldDB" id="A0A084QW51"/>
<dbReference type="OrthoDB" id="3248508at2759"/>
<feature type="region of interest" description="Disordered" evidence="1">
    <location>
        <begin position="1"/>
        <end position="60"/>
    </location>
</feature>
<feature type="region of interest" description="Disordered" evidence="1">
    <location>
        <begin position="371"/>
        <end position="403"/>
    </location>
</feature>